<dbReference type="Proteomes" id="UP001172159">
    <property type="component" value="Unassembled WGS sequence"/>
</dbReference>
<organism evidence="2 3">
    <name type="scientific">Apiosordaria backusii</name>
    <dbReference type="NCBI Taxonomy" id="314023"/>
    <lineage>
        <taxon>Eukaryota</taxon>
        <taxon>Fungi</taxon>
        <taxon>Dikarya</taxon>
        <taxon>Ascomycota</taxon>
        <taxon>Pezizomycotina</taxon>
        <taxon>Sordariomycetes</taxon>
        <taxon>Sordariomycetidae</taxon>
        <taxon>Sordariales</taxon>
        <taxon>Lasiosphaeriaceae</taxon>
        <taxon>Apiosordaria</taxon>
    </lineage>
</organism>
<gene>
    <name evidence="2" type="ORF">B0T21DRAFT_382228</name>
</gene>
<feature type="region of interest" description="Disordered" evidence="1">
    <location>
        <begin position="88"/>
        <end position="135"/>
    </location>
</feature>
<comment type="caution">
    <text evidence="2">The sequence shown here is derived from an EMBL/GenBank/DDBJ whole genome shotgun (WGS) entry which is preliminary data.</text>
</comment>
<feature type="compositionally biased region" description="Polar residues" evidence="1">
    <location>
        <begin position="105"/>
        <end position="121"/>
    </location>
</feature>
<proteinExistence type="predicted"/>
<protein>
    <submittedName>
        <fullName evidence="2">Uncharacterized protein</fullName>
    </submittedName>
</protein>
<feature type="compositionally biased region" description="Polar residues" evidence="1">
    <location>
        <begin position="1"/>
        <end position="20"/>
    </location>
</feature>
<evidence type="ECO:0000256" key="1">
    <source>
        <dbReference type="SAM" id="MobiDB-lite"/>
    </source>
</evidence>
<dbReference type="EMBL" id="JAUKTV010000004">
    <property type="protein sequence ID" value="KAK0739111.1"/>
    <property type="molecule type" value="Genomic_DNA"/>
</dbReference>
<feature type="region of interest" description="Disordered" evidence="1">
    <location>
        <begin position="1"/>
        <end position="45"/>
    </location>
</feature>
<name>A0AA40BRK4_9PEZI</name>
<evidence type="ECO:0000313" key="2">
    <source>
        <dbReference type="EMBL" id="KAK0739111.1"/>
    </source>
</evidence>
<keyword evidence="3" id="KW-1185">Reference proteome</keyword>
<evidence type="ECO:0000313" key="3">
    <source>
        <dbReference type="Proteomes" id="UP001172159"/>
    </source>
</evidence>
<reference evidence="2" key="1">
    <citation type="submission" date="2023-06" db="EMBL/GenBank/DDBJ databases">
        <title>Genome-scale phylogeny and comparative genomics of the fungal order Sordariales.</title>
        <authorList>
            <consortium name="Lawrence Berkeley National Laboratory"/>
            <person name="Hensen N."/>
            <person name="Bonometti L."/>
            <person name="Westerberg I."/>
            <person name="Brannstrom I.O."/>
            <person name="Guillou S."/>
            <person name="Cros-Aarteil S."/>
            <person name="Calhoun S."/>
            <person name="Haridas S."/>
            <person name="Kuo A."/>
            <person name="Mondo S."/>
            <person name="Pangilinan J."/>
            <person name="Riley R."/>
            <person name="Labutti K."/>
            <person name="Andreopoulos B."/>
            <person name="Lipzen A."/>
            <person name="Chen C."/>
            <person name="Yanf M."/>
            <person name="Daum C."/>
            <person name="Ng V."/>
            <person name="Clum A."/>
            <person name="Steindorff A."/>
            <person name="Ohm R."/>
            <person name="Martin F."/>
            <person name="Silar P."/>
            <person name="Natvig D."/>
            <person name="Lalanne C."/>
            <person name="Gautier V."/>
            <person name="Ament-Velasquez S.L."/>
            <person name="Kruys A."/>
            <person name="Hutchinson M.I."/>
            <person name="Powell A.J."/>
            <person name="Barry K."/>
            <person name="Miller A.N."/>
            <person name="Grigoriev I.V."/>
            <person name="Debuchy R."/>
            <person name="Gladieux P."/>
            <person name="Thoren M.H."/>
            <person name="Johannesson H."/>
        </authorList>
    </citation>
    <scope>NUCLEOTIDE SEQUENCE</scope>
    <source>
        <strain evidence="2">CBS 540.89</strain>
    </source>
</reference>
<accession>A0AA40BRK4</accession>
<sequence>MPVPNTSRTLGHSNFGNKQDQPLADYAGLPESQEPWRLPYTDYTTDDHQNTAVDFRQFVNIPEQDAEEERFSMGSLDEEDLAKLADTVAPPSHQTPPTSVLREISSVSSVRTYDPSLQRSSPGKAHEEPEEEELLDSDIDWSPILEELAVQSNPHPLDPSASQAHLAVAPLETPPSQHTPSREPTLQPFTRSPFPHTLRDKSPICGLSNATVLRTCFRLGHLIAENVHNSSRKQNAIYELYARVNYSHRNRPTSTQIPHFNVVQHDSSARMQHFQFIDLWKDAKPYVWGVLENWRPDGVLDKQSSAFLSSGPPPSQFTQNNEQAGLEKKLCRCICRISKAVKGENQAVGRNKNRNNHEIGGWVMKVMWIEEVSWSTIERMRAIICRE</sequence>
<dbReference type="AlphaFoldDB" id="A0AA40BRK4"/>